<dbReference type="GO" id="GO:0005829">
    <property type="term" value="C:cytosol"/>
    <property type="evidence" value="ECO:0007669"/>
    <property type="project" value="TreeGrafter"/>
</dbReference>
<keyword evidence="3" id="KW-0479">Metal-binding</keyword>
<dbReference type="InterPro" id="IPR034466">
    <property type="entry name" value="Methyltransferase_Class_B"/>
</dbReference>
<dbReference type="PANTHER" id="PTHR43409:SF16">
    <property type="entry name" value="SLR0320 PROTEIN"/>
    <property type="match status" value="1"/>
</dbReference>
<dbReference type="Proteomes" id="UP000030012">
    <property type="component" value="Unassembled WGS sequence"/>
</dbReference>
<dbReference type="SUPFAM" id="SSF52242">
    <property type="entry name" value="Cobalamin (vitamin B12)-binding domain"/>
    <property type="match status" value="1"/>
</dbReference>
<dbReference type="SUPFAM" id="SSF102114">
    <property type="entry name" value="Radical SAM enzymes"/>
    <property type="match status" value="1"/>
</dbReference>
<evidence type="ECO:0000259" key="6">
    <source>
        <dbReference type="PROSITE" id="PS51332"/>
    </source>
</evidence>
<dbReference type="SFLD" id="SFLDS00029">
    <property type="entry name" value="Radical_SAM"/>
    <property type="match status" value="1"/>
</dbReference>
<dbReference type="InterPro" id="IPR025288">
    <property type="entry name" value="DUF4080"/>
</dbReference>
<dbReference type="InterPro" id="IPR023404">
    <property type="entry name" value="rSAM_horseshoe"/>
</dbReference>
<dbReference type="InterPro" id="IPR036724">
    <property type="entry name" value="Cobalamin-bd_sf"/>
</dbReference>
<dbReference type="SFLD" id="SFLDG01082">
    <property type="entry name" value="B12-binding_domain_containing"/>
    <property type="match status" value="1"/>
</dbReference>
<dbReference type="SFLD" id="SFLDG01123">
    <property type="entry name" value="methyltransferase_(Class_B)"/>
    <property type="match status" value="1"/>
</dbReference>
<dbReference type="GO" id="GO:0031419">
    <property type="term" value="F:cobalamin binding"/>
    <property type="evidence" value="ECO:0007669"/>
    <property type="project" value="InterPro"/>
</dbReference>
<proteinExistence type="predicted"/>
<reference evidence="8 9" key="1">
    <citation type="submission" date="2014-01" db="EMBL/GenBank/DDBJ databases">
        <title>Plasmidome dynamics in the species complex Clostridium novyi sensu lato converts strains of independent lineages into distinctly different pathogens.</title>
        <authorList>
            <person name="Skarin H."/>
            <person name="Segerman B."/>
        </authorList>
    </citation>
    <scope>NUCLEOTIDE SEQUENCE [LARGE SCALE GENOMIC DNA]</scope>
    <source>
        <strain evidence="8 9">4552</strain>
    </source>
</reference>
<evidence type="ECO:0000259" key="7">
    <source>
        <dbReference type="PROSITE" id="PS51918"/>
    </source>
</evidence>
<dbReference type="InterPro" id="IPR006158">
    <property type="entry name" value="Cobalamin-bd"/>
</dbReference>
<name>A0A0A0I5H7_CLONO</name>
<comment type="cofactor">
    <cofactor evidence="1">
        <name>[4Fe-4S] cluster</name>
        <dbReference type="ChEBI" id="CHEBI:49883"/>
    </cofactor>
</comment>
<sequence length="590" mass="69818">MKKLKTLLVGINSKYIHSNLAIRYLKEYTKQLDYECKIREFSINDRRERILKEIISEEADIIAFSCYIWNIELVKELASLIRIVNSNIKIIYGGPEVSFHGKEFLSSNPGEYLIEGEGEETFKELIQLEVYNFKNNISDPELKNNFTNKDSFGKVDETNKSLSEIEGLFYKINKKVFYNGKRRNIDINQVIFPYDENDNLKNKIVYYEASRGCPYGCKYCLSSVDRNLRFRNIETVKKELKYFIDKEVRLVKFVDRTFNANEKFAIDIWDFLIGQDTNTKFHFEISANILTENQFNVLSRAPKGRLQFEVGVQTTNNEILRNINRYVNFEDIEEKVEEIKKLNNISQHLDLIAGLPGENLKSFINSFNDVYSIKPEEIQLGFLKLLKGSPMLEEKDNWGMKYSPYPPYEILSTNDISYKEILLLKKVEAMVDKYYNSGKFNNIISYFELKFDTPFEFYYQLGEFFEEKGYFDRNISGTDYYKVFLEFNSEKLRQDNDILKDVIKYDYVKYNKKNWVPKFLERKINKKLTNEIKEKIIDNNPGANKNKLYLQEFDIDINEFINNKKIINKNVYLVYDGEDEDNIIDVTEII</sequence>
<evidence type="ECO:0000313" key="9">
    <source>
        <dbReference type="Proteomes" id="UP000030012"/>
    </source>
</evidence>
<keyword evidence="2" id="KW-0949">S-adenosyl-L-methionine</keyword>
<evidence type="ECO:0000313" key="8">
    <source>
        <dbReference type="EMBL" id="KGM94930.1"/>
    </source>
</evidence>
<dbReference type="Gene3D" id="3.40.50.280">
    <property type="entry name" value="Cobalamin-binding domain"/>
    <property type="match status" value="1"/>
</dbReference>
<dbReference type="CDD" id="cd02068">
    <property type="entry name" value="radical_SAM_B12_BD"/>
    <property type="match status" value="1"/>
</dbReference>
<dbReference type="GO" id="GO:0051539">
    <property type="term" value="F:4 iron, 4 sulfur cluster binding"/>
    <property type="evidence" value="ECO:0007669"/>
    <property type="project" value="UniProtKB-KW"/>
</dbReference>
<dbReference type="InterPro" id="IPR006638">
    <property type="entry name" value="Elp3/MiaA/NifB-like_rSAM"/>
</dbReference>
<keyword evidence="5" id="KW-0411">Iron-sulfur</keyword>
<dbReference type="AlphaFoldDB" id="A0A0A0I5H7"/>
<evidence type="ECO:0000256" key="5">
    <source>
        <dbReference type="ARBA" id="ARBA00023014"/>
    </source>
</evidence>
<gene>
    <name evidence="8" type="ORF">Z968_10515</name>
</gene>
<dbReference type="Pfam" id="PF02310">
    <property type="entry name" value="B12-binding"/>
    <property type="match status" value="1"/>
</dbReference>
<dbReference type="InterPro" id="IPR051198">
    <property type="entry name" value="BchE-like"/>
</dbReference>
<dbReference type="InterPro" id="IPR058240">
    <property type="entry name" value="rSAM_sf"/>
</dbReference>
<dbReference type="SMART" id="SM00729">
    <property type="entry name" value="Elp3"/>
    <property type="match status" value="1"/>
</dbReference>
<dbReference type="OrthoDB" id="9801424at2"/>
<evidence type="ECO:0000256" key="3">
    <source>
        <dbReference type="ARBA" id="ARBA00022723"/>
    </source>
</evidence>
<protein>
    <submittedName>
        <fullName evidence="8">Radical SAM protein</fullName>
    </submittedName>
</protein>
<dbReference type="EMBL" id="JENJ01000053">
    <property type="protein sequence ID" value="KGM94930.1"/>
    <property type="molecule type" value="Genomic_DNA"/>
</dbReference>
<dbReference type="CDD" id="cd01335">
    <property type="entry name" value="Radical_SAM"/>
    <property type="match status" value="1"/>
</dbReference>
<feature type="domain" description="Radical SAM core" evidence="7">
    <location>
        <begin position="199"/>
        <end position="428"/>
    </location>
</feature>
<evidence type="ECO:0000256" key="2">
    <source>
        <dbReference type="ARBA" id="ARBA00022691"/>
    </source>
</evidence>
<dbReference type="Pfam" id="PF04055">
    <property type="entry name" value="Radical_SAM"/>
    <property type="match status" value="1"/>
</dbReference>
<dbReference type="Gene3D" id="3.80.30.20">
    <property type="entry name" value="tm_1862 like domain"/>
    <property type="match status" value="1"/>
</dbReference>
<accession>A0A0A0I5H7</accession>
<dbReference type="Pfam" id="PF13311">
    <property type="entry name" value="DUF4080"/>
    <property type="match status" value="1"/>
</dbReference>
<comment type="caution">
    <text evidence="8">The sequence shown here is derived from an EMBL/GenBank/DDBJ whole genome shotgun (WGS) entry which is preliminary data.</text>
</comment>
<evidence type="ECO:0000256" key="1">
    <source>
        <dbReference type="ARBA" id="ARBA00001966"/>
    </source>
</evidence>
<dbReference type="GO" id="GO:0003824">
    <property type="term" value="F:catalytic activity"/>
    <property type="evidence" value="ECO:0007669"/>
    <property type="project" value="InterPro"/>
</dbReference>
<organism evidence="8 9">
    <name type="scientific">Clostridium novyi A str. 4552</name>
    <dbReference type="NCBI Taxonomy" id="1444289"/>
    <lineage>
        <taxon>Bacteria</taxon>
        <taxon>Bacillati</taxon>
        <taxon>Bacillota</taxon>
        <taxon>Clostridia</taxon>
        <taxon>Eubacteriales</taxon>
        <taxon>Clostridiaceae</taxon>
        <taxon>Clostridium</taxon>
    </lineage>
</organism>
<feature type="domain" description="B12-binding" evidence="6">
    <location>
        <begin position="4"/>
        <end position="136"/>
    </location>
</feature>
<dbReference type="PANTHER" id="PTHR43409">
    <property type="entry name" value="ANAEROBIC MAGNESIUM-PROTOPORPHYRIN IX MONOMETHYL ESTER CYCLASE-RELATED"/>
    <property type="match status" value="1"/>
</dbReference>
<dbReference type="InterPro" id="IPR007197">
    <property type="entry name" value="rSAM"/>
</dbReference>
<evidence type="ECO:0000256" key="4">
    <source>
        <dbReference type="ARBA" id="ARBA00023004"/>
    </source>
</evidence>
<keyword evidence="4" id="KW-0408">Iron</keyword>
<dbReference type="PROSITE" id="PS51332">
    <property type="entry name" value="B12_BINDING"/>
    <property type="match status" value="1"/>
</dbReference>
<dbReference type="GO" id="GO:0046872">
    <property type="term" value="F:metal ion binding"/>
    <property type="evidence" value="ECO:0007669"/>
    <property type="project" value="UniProtKB-KW"/>
</dbReference>
<dbReference type="PROSITE" id="PS51918">
    <property type="entry name" value="RADICAL_SAM"/>
    <property type="match status" value="1"/>
</dbReference>
<dbReference type="RefSeq" id="WP_039255975.1">
    <property type="nucleotide sequence ID" value="NZ_JENJ01000053.1"/>
</dbReference>